<keyword evidence="4 6" id="KW-1133">Transmembrane helix</keyword>
<keyword evidence="3 6" id="KW-0812">Transmembrane</keyword>
<reference evidence="7 8" key="1">
    <citation type="submission" date="2018-11" db="EMBL/GenBank/DDBJ databases">
        <title>Mesobaculum littorinae gen. nov., sp. nov., isolated from Littorina scabra that represents a novel genus of the order Rhodobacteraceae.</title>
        <authorList>
            <person name="Li F."/>
        </authorList>
    </citation>
    <scope>NUCLEOTIDE SEQUENCE [LARGE SCALE GENOMIC DNA]</scope>
    <source>
        <strain evidence="7 8">M0103</strain>
    </source>
</reference>
<evidence type="ECO:0000256" key="5">
    <source>
        <dbReference type="ARBA" id="ARBA00023136"/>
    </source>
</evidence>
<dbReference type="AlphaFoldDB" id="A0A438ALE3"/>
<evidence type="ECO:0000256" key="3">
    <source>
        <dbReference type="ARBA" id="ARBA00022692"/>
    </source>
</evidence>
<keyword evidence="5 6" id="KW-0472">Membrane</keyword>
<dbReference type="PANTHER" id="PTHR30482:SF10">
    <property type="entry name" value="HIGH-AFFINITY BRANCHED-CHAIN AMINO ACID TRANSPORT PROTEIN BRAE"/>
    <property type="match status" value="1"/>
</dbReference>
<gene>
    <name evidence="7" type="ORF">EKE94_01345</name>
</gene>
<dbReference type="Pfam" id="PF02653">
    <property type="entry name" value="BPD_transp_2"/>
    <property type="match status" value="1"/>
</dbReference>
<dbReference type="GO" id="GO:0005886">
    <property type="term" value="C:plasma membrane"/>
    <property type="evidence" value="ECO:0007669"/>
    <property type="project" value="UniProtKB-SubCell"/>
</dbReference>
<evidence type="ECO:0000256" key="1">
    <source>
        <dbReference type="ARBA" id="ARBA00004651"/>
    </source>
</evidence>
<organism evidence="7 8">
    <name type="scientific">Mesobaculum littorinae</name>
    <dbReference type="NCBI Taxonomy" id="2486419"/>
    <lineage>
        <taxon>Bacteria</taxon>
        <taxon>Pseudomonadati</taxon>
        <taxon>Pseudomonadota</taxon>
        <taxon>Alphaproteobacteria</taxon>
        <taxon>Rhodobacterales</taxon>
        <taxon>Roseobacteraceae</taxon>
        <taxon>Mesobaculum</taxon>
    </lineage>
</organism>
<evidence type="ECO:0000256" key="6">
    <source>
        <dbReference type="SAM" id="Phobius"/>
    </source>
</evidence>
<evidence type="ECO:0000313" key="7">
    <source>
        <dbReference type="EMBL" id="RVV99366.1"/>
    </source>
</evidence>
<evidence type="ECO:0000256" key="4">
    <source>
        <dbReference type="ARBA" id="ARBA00022989"/>
    </source>
</evidence>
<comment type="subcellular location">
    <subcellularLocation>
        <location evidence="1">Cell membrane</location>
        <topology evidence="1">Multi-pass membrane protein</topology>
    </subcellularLocation>
</comment>
<protein>
    <submittedName>
        <fullName evidence="7">Uncharacterized protein</fullName>
    </submittedName>
</protein>
<feature type="transmembrane region" description="Helical" evidence="6">
    <location>
        <begin position="50"/>
        <end position="69"/>
    </location>
</feature>
<sequence length="112" mass="11975">MNAIDGAMWLAYGLLRDRVGRLGEAICDDAGTAASVGVDTARVTRLSVPVSAFGCAVAGALWLAGSITYQPHTVFGVQWSVFMLFMVLVGRLGSDLRPLVRAVLFYPLKESI</sequence>
<feature type="transmembrane region" description="Helical" evidence="6">
    <location>
        <begin position="75"/>
        <end position="93"/>
    </location>
</feature>
<keyword evidence="8" id="KW-1185">Reference proteome</keyword>
<dbReference type="PANTHER" id="PTHR30482">
    <property type="entry name" value="HIGH-AFFINITY BRANCHED-CHAIN AMINO ACID TRANSPORT SYSTEM PERMEASE"/>
    <property type="match status" value="1"/>
</dbReference>
<accession>A0A438ALE3</accession>
<name>A0A438ALE3_9RHOB</name>
<dbReference type="RefSeq" id="WP_127904808.1">
    <property type="nucleotide sequence ID" value="NZ_RQXX01000001.1"/>
</dbReference>
<comment type="caution">
    <text evidence="7">The sequence shown here is derived from an EMBL/GenBank/DDBJ whole genome shotgun (WGS) entry which is preliminary data.</text>
</comment>
<dbReference type="InterPro" id="IPR001851">
    <property type="entry name" value="ABC_transp_permease"/>
</dbReference>
<evidence type="ECO:0000313" key="8">
    <source>
        <dbReference type="Proteomes" id="UP000285908"/>
    </source>
</evidence>
<evidence type="ECO:0000256" key="2">
    <source>
        <dbReference type="ARBA" id="ARBA00022475"/>
    </source>
</evidence>
<dbReference type="EMBL" id="RQXX01000001">
    <property type="protein sequence ID" value="RVV99366.1"/>
    <property type="molecule type" value="Genomic_DNA"/>
</dbReference>
<dbReference type="OrthoDB" id="9814461at2"/>
<dbReference type="Proteomes" id="UP000285908">
    <property type="component" value="Unassembled WGS sequence"/>
</dbReference>
<dbReference type="GO" id="GO:0015658">
    <property type="term" value="F:branched-chain amino acid transmembrane transporter activity"/>
    <property type="evidence" value="ECO:0007669"/>
    <property type="project" value="InterPro"/>
</dbReference>
<dbReference type="InterPro" id="IPR043428">
    <property type="entry name" value="LivM-like"/>
</dbReference>
<keyword evidence="2" id="KW-1003">Cell membrane</keyword>
<proteinExistence type="predicted"/>